<feature type="compositionally biased region" description="Pro residues" evidence="1">
    <location>
        <begin position="384"/>
        <end position="399"/>
    </location>
</feature>
<sequence>MNGGAASASRNPGHDGHHPRLDEGAGACHQRHGISRSKCLARGRRRAMWRGKPTRRGIWSVSVALVRACLHPAAGGLCKGGWRRIVRKGNNGAGNTTPFVMTCCQFGGGASDRETDTCVRASPGQAGQGHACLAPKATTTNTQVTTPPERDTTGAGEGRRGKPGAEQTADAVNGASSRVAPCPCPCPMPMRAYGILQPPTRQQQQEYLGAAVGAVPRLVQTGMPMPCMHARPSHRPRVQGASERAGHTPETRHESPTARSVAVLVVRSSRASIRVSGRRARGADAAEGGWMGESAAAAAAGKTRRQTRDARGAANGTGLAAACACAAAHTLRLGEARVCGHAANLECAPQAKAGWLQRHRMGDGGGGGGGEARQRWTAMVPESRSPPPPPPPPPPPLSAYPPSIHPSIQPMSRLAAPIKEFVGCGAGRFTSLADYNSTNPCSPGMMEPAPGLIAEYHTPTATDGTRARKLDREDGGRETKRKFRQTHGPTLNARQPRLDAWVGRQARRAGRFFCTKARIRPALLSLHFTFHFHPPPTCRSVPSSAGSSTLRLHGAAAAAALRRVHHSAAKLDSTSHPSRPGIMFSSLLRRPSHGSRRVDLREPSLSPSSRPGARRRYGGRTHATADFTEADDDDEDSNEERVLRFEEGGDDDAQDEDGDGDGDGDGDDADEDGRTGKALPVLPLFSATHLDSLPIYSITHAIRIIVSARTETTLTWEQLRSPQVSQFLVKPMQQQIRTQHFSRATLYALMANCLQFTKEGQRYAANAGISNTRSKVCELLALKLLKEYTTRELIDALAYDFYPLQGLPGAQSPIPAGGRPNSKSKQAMTASRTSTLEVAIRASAKHFLAHPVVIQQLEAVWNGAITFYSAADSLHREAPPGSIQGMNGDARQANDRTPLLGSLPPKPGHFHVPPGRRTVMLYDPRQASMLKLSRLRVPRYRSFLSTLSLAVLIGLFLAVLSQRSVQITGLELVFWFWSAGFMLDELVGFNEQGFALYIMSFWNIFDLGILVLLIAYYCMRAYGVFLVDPHHWNDMAYDVLAANAILLLPRIFSILDHYQYFSQLLIAFRLMAVDLAAVFVLVLIMCSGFYVFFTLSQSANSGSDVAYKIFQILMGFTPAAWDVWPQYNWLARILMMMFLIICHFLVVTILITVLTNSFMTIASNATEEHQFLFAINTISMVKNDALFSYIAPSNIFAWLLMPLRYFMPLRHFVWLNRTIIKVTHFPVLFFIYLYERFWLAPSMFEPTDLVENHGRSRPRTISFRDPVERTAMFSPNVRVREESVAGFHKDRALEEVFRRMPESSTLRTQRRNERRKTQTAIRNWMDQHDDDGMPLSNWPTVDSRAVPDWQKRLSVAWDRSSHRQVSDVRSTASDPADLLSNQGASFARRRSNLDVVAPDYKDHTDADGDDELVTNDEDEDDAVTNAGRSNQFEKHGIEEEDYFTTPIAARSAKLASSHGSSAKGIPSPRPGNRRGMHGRTLSTNTILYNPEEMAQAAPPATKSPPKAAPAKKLGPSGRGTGGAASPAQASRRTSPRRMAQIPSSHPRPILPPPGLSQTGGVSRTAMLSLDPRDRLRDARRLSSIDLSVLSDQFAPEDANAGMAGSFQTQMAMAMMKDNRLRAAGGVDVADRDRMGRLVLARMKTLEESFADVIKEMRDLKNSSTGPHTTRNSSAEEARATGIDSGDYDRVRRTKGDAALRRPHQSRPVSRRSMKEGKVGMGLRRDARAKGKEIVYATTDDEGEADDGLGAKGSSM</sequence>
<feature type="transmembrane region" description="Helical" evidence="2">
    <location>
        <begin position="1213"/>
        <end position="1234"/>
    </location>
</feature>
<feature type="compositionally biased region" description="Basic and acidic residues" evidence="1">
    <location>
        <begin position="465"/>
        <end position="478"/>
    </location>
</feature>
<evidence type="ECO:0000313" key="5">
    <source>
        <dbReference type="EMBL" id="PWI70379.1"/>
    </source>
</evidence>
<feature type="compositionally biased region" description="Basic and acidic residues" evidence="1">
    <location>
        <begin position="148"/>
        <end position="160"/>
    </location>
</feature>
<feature type="transmembrane region" description="Helical" evidence="2">
    <location>
        <begin position="1039"/>
        <end position="1060"/>
    </location>
</feature>
<feature type="region of interest" description="Disordered" evidence="1">
    <location>
        <begin position="379"/>
        <end position="408"/>
    </location>
</feature>
<dbReference type="InterPro" id="IPR056337">
    <property type="entry name" value="LHD_YVC1"/>
</dbReference>
<dbReference type="PANTHER" id="PTHR35859">
    <property type="entry name" value="NONSELECTIVE CATION CHANNEL PROTEIN"/>
    <property type="match status" value="1"/>
</dbReference>
<feature type="domain" description="Calcium channel YVC1-like C-terminal transmembrane" evidence="4">
    <location>
        <begin position="948"/>
        <end position="1251"/>
    </location>
</feature>
<feature type="region of interest" description="Disordered" evidence="1">
    <location>
        <begin position="568"/>
        <end position="675"/>
    </location>
</feature>
<feature type="transmembrane region" description="Helical" evidence="2">
    <location>
        <begin position="940"/>
        <end position="960"/>
    </location>
</feature>
<feature type="region of interest" description="Disordered" evidence="1">
    <location>
        <begin position="1397"/>
        <end position="1439"/>
    </location>
</feature>
<feature type="region of interest" description="Disordered" evidence="1">
    <location>
        <begin position="1494"/>
        <end position="1561"/>
    </location>
</feature>
<feature type="region of interest" description="Disordered" evidence="1">
    <location>
        <begin position="1360"/>
        <end position="1380"/>
    </location>
</feature>
<dbReference type="Proteomes" id="UP000245956">
    <property type="component" value="Unassembled WGS sequence"/>
</dbReference>
<evidence type="ECO:0000259" key="3">
    <source>
        <dbReference type="Pfam" id="PF23190"/>
    </source>
</evidence>
<feature type="domain" description="YVC1 N-terminal linker helical" evidence="3">
    <location>
        <begin position="699"/>
        <end position="866"/>
    </location>
</feature>
<feature type="region of interest" description="Disordered" evidence="1">
    <location>
        <begin position="137"/>
        <end position="176"/>
    </location>
</feature>
<gene>
    <name evidence="5" type="ORF">PCL_12778</name>
</gene>
<feature type="compositionally biased region" description="Basic and acidic residues" evidence="1">
    <location>
        <begin position="1712"/>
        <end position="1732"/>
    </location>
</feature>
<feature type="compositionally biased region" description="Polar residues" evidence="1">
    <location>
        <begin position="1367"/>
        <end position="1380"/>
    </location>
</feature>
<feature type="region of interest" description="Disordered" evidence="1">
    <location>
        <begin position="1451"/>
        <end position="1479"/>
    </location>
</feature>
<dbReference type="EMBL" id="LCWV01000009">
    <property type="protein sequence ID" value="PWI70379.1"/>
    <property type="molecule type" value="Genomic_DNA"/>
</dbReference>
<reference evidence="5 6" key="1">
    <citation type="journal article" date="2016" name="Front. Microbiol.">
        <title>Genome and transcriptome sequences reveal the specific parasitism of the nematophagous Purpureocillium lilacinum 36-1.</title>
        <authorList>
            <person name="Xie J."/>
            <person name="Li S."/>
            <person name="Mo C."/>
            <person name="Xiao X."/>
            <person name="Peng D."/>
            <person name="Wang G."/>
            <person name="Xiao Y."/>
        </authorList>
    </citation>
    <scope>NUCLEOTIDE SEQUENCE [LARGE SCALE GENOMIC DNA]</scope>
    <source>
        <strain evidence="5 6">36-1</strain>
    </source>
</reference>
<feature type="region of interest" description="Disordered" evidence="1">
    <location>
        <begin position="463"/>
        <end position="484"/>
    </location>
</feature>
<evidence type="ECO:0000256" key="1">
    <source>
        <dbReference type="SAM" id="MobiDB-lite"/>
    </source>
</evidence>
<dbReference type="PANTHER" id="PTHR35859:SF4">
    <property type="entry name" value="MEMBRANE CHANNEL PROTEIN, PUTATIVE (AFU_ORTHOLOGUE AFUA_6G11300)-RELATED"/>
    <property type="match status" value="1"/>
</dbReference>
<keyword evidence="2" id="KW-1133">Transmembrane helix</keyword>
<feature type="transmembrane region" description="Helical" evidence="2">
    <location>
        <begin position="972"/>
        <end position="989"/>
    </location>
</feature>
<protein>
    <submittedName>
        <fullName evidence="5">Cation channel family transporter</fullName>
    </submittedName>
</protein>
<feature type="compositionally biased region" description="Basic and acidic residues" evidence="1">
    <location>
        <begin position="244"/>
        <end position="256"/>
    </location>
</feature>
<keyword evidence="2" id="KW-0812">Transmembrane</keyword>
<evidence type="ECO:0000256" key="2">
    <source>
        <dbReference type="SAM" id="Phobius"/>
    </source>
</evidence>
<feature type="region of interest" description="Disordered" evidence="1">
    <location>
        <begin position="231"/>
        <end position="259"/>
    </location>
</feature>
<organism evidence="5 6">
    <name type="scientific">Purpureocillium lilacinum</name>
    <name type="common">Paecilomyces lilacinus</name>
    <dbReference type="NCBI Taxonomy" id="33203"/>
    <lineage>
        <taxon>Eukaryota</taxon>
        <taxon>Fungi</taxon>
        <taxon>Dikarya</taxon>
        <taxon>Ascomycota</taxon>
        <taxon>Pezizomycotina</taxon>
        <taxon>Sordariomycetes</taxon>
        <taxon>Hypocreomycetidae</taxon>
        <taxon>Hypocreales</taxon>
        <taxon>Ophiocordycipitaceae</taxon>
        <taxon>Purpureocillium</taxon>
    </lineage>
</organism>
<feature type="transmembrane region" description="Helical" evidence="2">
    <location>
        <begin position="1066"/>
        <end position="1093"/>
    </location>
</feature>
<accession>A0A2U3E7C5</accession>
<feature type="region of interest" description="Disordered" evidence="1">
    <location>
        <begin position="1660"/>
        <end position="1755"/>
    </location>
</feature>
<feature type="region of interest" description="Disordered" evidence="1">
    <location>
        <begin position="1"/>
        <end position="30"/>
    </location>
</feature>
<feature type="compositionally biased region" description="Acidic residues" evidence="1">
    <location>
        <begin position="648"/>
        <end position="671"/>
    </location>
</feature>
<feature type="compositionally biased region" description="Low complexity" evidence="1">
    <location>
        <begin position="1494"/>
        <end position="1512"/>
    </location>
</feature>
<dbReference type="Pfam" id="PF23190">
    <property type="entry name" value="LHD_TRPY1"/>
    <property type="match status" value="1"/>
</dbReference>
<dbReference type="InterPro" id="IPR052971">
    <property type="entry name" value="TRP_calcium_channel"/>
</dbReference>
<feature type="compositionally biased region" description="Basic residues" evidence="1">
    <location>
        <begin position="1700"/>
        <end position="1711"/>
    </location>
</feature>
<feature type="compositionally biased region" description="Basic and acidic residues" evidence="1">
    <location>
        <begin position="12"/>
        <end position="23"/>
    </location>
</feature>
<feature type="compositionally biased region" description="Acidic residues" evidence="1">
    <location>
        <begin position="1407"/>
        <end position="1422"/>
    </location>
</feature>
<proteinExistence type="predicted"/>
<feature type="transmembrane region" description="Helical" evidence="2">
    <location>
        <begin position="1186"/>
        <end position="1207"/>
    </location>
</feature>
<feature type="compositionally biased region" description="Polar residues" evidence="1">
    <location>
        <begin position="1661"/>
        <end position="1672"/>
    </location>
</feature>
<feature type="transmembrane region" description="Helical" evidence="2">
    <location>
        <begin position="995"/>
        <end position="1018"/>
    </location>
</feature>
<feature type="compositionally biased region" description="Basic and acidic residues" evidence="1">
    <location>
        <begin position="1686"/>
        <end position="1699"/>
    </location>
</feature>
<dbReference type="SUPFAM" id="SSF101447">
    <property type="entry name" value="Formin homology 2 domain (FH2 domain)"/>
    <property type="match status" value="1"/>
</dbReference>
<feature type="compositionally biased region" description="Acidic residues" evidence="1">
    <location>
        <begin position="628"/>
        <end position="638"/>
    </location>
</feature>
<evidence type="ECO:0000259" key="4">
    <source>
        <dbReference type="Pfam" id="PF23317"/>
    </source>
</evidence>
<feature type="transmembrane region" description="Helical" evidence="2">
    <location>
        <begin position="1130"/>
        <end position="1154"/>
    </location>
</feature>
<dbReference type="Pfam" id="PF23317">
    <property type="entry name" value="YVC1_C"/>
    <property type="match status" value="1"/>
</dbReference>
<keyword evidence="2" id="KW-0472">Membrane</keyword>
<comment type="caution">
    <text evidence="5">The sequence shown here is derived from an EMBL/GenBank/DDBJ whole genome shotgun (WGS) entry which is preliminary data.</text>
</comment>
<evidence type="ECO:0000313" key="6">
    <source>
        <dbReference type="Proteomes" id="UP000245956"/>
    </source>
</evidence>
<name>A0A2U3E7C5_PURLI</name>
<dbReference type="InterPro" id="IPR056336">
    <property type="entry name" value="YVC1_C"/>
</dbReference>